<feature type="domain" description="G-protein coupled receptors family 1 profile" evidence="15">
    <location>
        <begin position="64"/>
        <end position="334"/>
    </location>
</feature>
<keyword evidence="7 14" id="KW-0472">Membrane</keyword>
<keyword evidence="11 12" id="KW-0807">Transducer</keyword>
<keyword evidence="5 14" id="KW-1133">Transmembrane helix</keyword>
<dbReference type="Gene3D" id="1.20.1070.10">
    <property type="entry name" value="Rhodopsin 7-helix transmembrane proteins"/>
    <property type="match status" value="1"/>
</dbReference>
<dbReference type="PROSITE" id="PS00237">
    <property type="entry name" value="G_PROTEIN_RECEP_F1_1"/>
    <property type="match status" value="1"/>
</dbReference>
<keyword evidence="3" id="KW-1003">Cell membrane</keyword>
<dbReference type="PRINTS" id="PR00237">
    <property type="entry name" value="GPCRRHODOPSN"/>
</dbReference>
<evidence type="ECO:0000256" key="13">
    <source>
        <dbReference type="SAM" id="MobiDB-lite"/>
    </source>
</evidence>
<evidence type="ECO:0000256" key="14">
    <source>
        <dbReference type="SAM" id="Phobius"/>
    </source>
</evidence>
<dbReference type="PROSITE" id="PS50262">
    <property type="entry name" value="G_PROTEIN_RECEP_F1_2"/>
    <property type="match status" value="1"/>
</dbReference>
<evidence type="ECO:0000256" key="7">
    <source>
        <dbReference type="ARBA" id="ARBA00023136"/>
    </source>
</evidence>
<keyword evidence="8" id="KW-1015">Disulfide bond</keyword>
<organism evidence="16 17">
    <name type="scientific">Pseudolycoriella hygida</name>
    <dbReference type="NCBI Taxonomy" id="35572"/>
    <lineage>
        <taxon>Eukaryota</taxon>
        <taxon>Metazoa</taxon>
        <taxon>Ecdysozoa</taxon>
        <taxon>Arthropoda</taxon>
        <taxon>Hexapoda</taxon>
        <taxon>Insecta</taxon>
        <taxon>Pterygota</taxon>
        <taxon>Neoptera</taxon>
        <taxon>Endopterygota</taxon>
        <taxon>Diptera</taxon>
        <taxon>Nematocera</taxon>
        <taxon>Sciaroidea</taxon>
        <taxon>Sciaridae</taxon>
        <taxon>Pseudolycoriella</taxon>
    </lineage>
</organism>
<feature type="transmembrane region" description="Helical" evidence="14">
    <location>
        <begin position="129"/>
        <end position="149"/>
    </location>
</feature>
<evidence type="ECO:0000256" key="5">
    <source>
        <dbReference type="ARBA" id="ARBA00022989"/>
    </source>
</evidence>
<comment type="caution">
    <text evidence="16">The sequence shown here is derived from an EMBL/GenBank/DDBJ whole genome shotgun (WGS) entry which is preliminary data.</text>
</comment>
<name>A0A9Q0NBH9_9DIPT</name>
<evidence type="ECO:0000256" key="4">
    <source>
        <dbReference type="ARBA" id="ARBA00022692"/>
    </source>
</evidence>
<keyword evidence="9 12" id="KW-0675">Receptor</keyword>
<evidence type="ECO:0000313" key="16">
    <source>
        <dbReference type="EMBL" id="KAJ6647253.1"/>
    </source>
</evidence>
<keyword evidence="10" id="KW-0325">Glycoprotein</keyword>
<dbReference type="SMART" id="SM01381">
    <property type="entry name" value="7TM_GPCR_Srsx"/>
    <property type="match status" value="1"/>
</dbReference>
<dbReference type="CDD" id="cd15927">
    <property type="entry name" value="7tmA_Bombesin_R-like"/>
    <property type="match status" value="1"/>
</dbReference>
<evidence type="ECO:0000313" key="17">
    <source>
        <dbReference type="Proteomes" id="UP001151699"/>
    </source>
</evidence>
<dbReference type="Pfam" id="PF00001">
    <property type="entry name" value="7tm_1"/>
    <property type="match status" value="1"/>
</dbReference>
<dbReference type="GO" id="GO:0005886">
    <property type="term" value="C:plasma membrane"/>
    <property type="evidence" value="ECO:0007669"/>
    <property type="project" value="UniProtKB-SubCell"/>
</dbReference>
<dbReference type="PANTHER" id="PTHR45695:SF24">
    <property type="entry name" value="NEUROPEPTIDE CCHAMIDE-2 RECEPTOR"/>
    <property type="match status" value="1"/>
</dbReference>
<feature type="transmembrane region" description="Helical" evidence="14">
    <location>
        <begin position="314"/>
        <end position="337"/>
    </location>
</feature>
<evidence type="ECO:0000256" key="6">
    <source>
        <dbReference type="ARBA" id="ARBA00023040"/>
    </source>
</evidence>
<evidence type="ECO:0000259" key="15">
    <source>
        <dbReference type="PROSITE" id="PS50262"/>
    </source>
</evidence>
<feature type="region of interest" description="Disordered" evidence="13">
    <location>
        <begin position="384"/>
        <end position="409"/>
    </location>
</feature>
<evidence type="ECO:0000256" key="12">
    <source>
        <dbReference type="RuleBase" id="RU000688"/>
    </source>
</evidence>
<dbReference type="InterPro" id="IPR000276">
    <property type="entry name" value="GPCR_Rhodpsn"/>
</dbReference>
<evidence type="ECO:0000256" key="10">
    <source>
        <dbReference type="ARBA" id="ARBA00023180"/>
    </source>
</evidence>
<proteinExistence type="inferred from homology"/>
<keyword evidence="6 12" id="KW-0297">G-protein coupled receptor</keyword>
<dbReference type="AlphaFoldDB" id="A0A9Q0NBH9"/>
<dbReference type="EMBL" id="WJQU01000001">
    <property type="protein sequence ID" value="KAJ6647253.1"/>
    <property type="molecule type" value="Genomic_DNA"/>
</dbReference>
<comment type="subcellular location">
    <subcellularLocation>
        <location evidence="1">Cell membrane</location>
        <topology evidence="1">Multi-pass membrane protein</topology>
    </subcellularLocation>
</comment>
<dbReference type="GO" id="GO:0008188">
    <property type="term" value="F:neuropeptide receptor activity"/>
    <property type="evidence" value="ECO:0007669"/>
    <property type="project" value="TreeGrafter"/>
</dbReference>
<feature type="transmembrane region" description="Helical" evidence="14">
    <location>
        <begin position="227"/>
        <end position="245"/>
    </location>
</feature>
<feature type="transmembrane region" description="Helical" evidence="14">
    <location>
        <begin position="48"/>
        <end position="73"/>
    </location>
</feature>
<feature type="transmembrane region" description="Helical" evidence="14">
    <location>
        <begin position="161"/>
        <end position="182"/>
    </location>
</feature>
<dbReference type="InterPro" id="IPR001556">
    <property type="entry name" value="Bombsn_rcpt-like"/>
</dbReference>
<accession>A0A9Q0NBH9</accession>
<feature type="transmembrane region" description="Helical" evidence="14">
    <location>
        <begin position="85"/>
        <end position="109"/>
    </location>
</feature>
<evidence type="ECO:0000256" key="11">
    <source>
        <dbReference type="ARBA" id="ARBA00023224"/>
    </source>
</evidence>
<dbReference type="Proteomes" id="UP001151699">
    <property type="component" value="Chromosome A"/>
</dbReference>
<dbReference type="InterPro" id="IPR017452">
    <property type="entry name" value="GPCR_Rhodpsn_7TM"/>
</dbReference>
<feature type="transmembrane region" description="Helical" evidence="14">
    <location>
        <begin position="273"/>
        <end position="294"/>
    </location>
</feature>
<sequence>MSLFLQAELDPVFLTMGQTLSDDNMNSTLLEDDDEAGYTPYNKRPETFIVPVLFAIIFIVGVLGNGTLVVIFLRHRSMRNIPNTYIFSLALADLLVILVCVPTNGVIYTFEEWIWGETMCRITEFGKDVFYGVSVFTLTALAADRYCAIVNPLRKLQTKPLTVITAILIWVLAVICATPAAIVSNLVDLPVKNRTLNWTIVTCQPYGDPSEKFTPIYAKYNVILKAIIYYILPLSIIGVLYVLMARRLHVSARDMPGEKAGPQRAQARARRHVARMVVTFVIVFVVCFLPQHIFNLWFHCNPNSRDEYDHFWHILRIVGFSLSFLNSCVNPIALYCVSGVFRQHFHRYLCCKPIVTTKRLGMSTALSGADTCQQYMSTIRRTNNQSNNNTVQPHNGASPTHSIVITENR</sequence>
<evidence type="ECO:0000256" key="3">
    <source>
        <dbReference type="ARBA" id="ARBA00022475"/>
    </source>
</evidence>
<evidence type="ECO:0000256" key="9">
    <source>
        <dbReference type="ARBA" id="ARBA00023170"/>
    </source>
</evidence>
<keyword evidence="4 12" id="KW-0812">Transmembrane</keyword>
<dbReference type="PRINTS" id="PR00358">
    <property type="entry name" value="BOMBESINR"/>
</dbReference>
<dbReference type="PANTHER" id="PTHR45695">
    <property type="entry name" value="LEUCOKININ RECEPTOR-RELATED"/>
    <property type="match status" value="1"/>
</dbReference>
<reference evidence="16" key="1">
    <citation type="submission" date="2022-07" db="EMBL/GenBank/DDBJ databases">
        <authorList>
            <person name="Trinca V."/>
            <person name="Uliana J.V.C."/>
            <person name="Torres T.T."/>
            <person name="Ward R.J."/>
            <person name="Monesi N."/>
        </authorList>
    </citation>
    <scope>NUCLEOTIDE SEQUENCE</scope>
    <source>
        <strain evidence="16">HSMRA1968</strain>
        <tissue evidence="16">Whole embryos</tissue>
    </source>
</reference>
<dbReference type="OrthoDB" id="10049706at2759"/>
<gene>
    <name evidence="16" type="primary">CCHa2-R</name>
    <name evidence="16" type="ORF">Bhyg_02474</name>
</gene>
<evidence type="ECO:0000256" key="2">
    <source>
        <dbReference type="ARBA" id="ARBA00010663"/>
    </source>
</evidence>
<evidence type="ECO:0000256" key="1">
    <source>
        <dbReference type="ARBA" id="ARBA00004651"/>
    </source>
</evidence>
<comment type="similarity">
    <text evidence="2 12">Belongs to the G-protein coupled receptor 1 family.</text>
</comment>
<dbReference type="SUPFAM" id="SSF81321">
    <property type="entry name" value="Family A G protein-coupled receptor-like"/>
    <property type="match status" value="1"/>
</dbReference>
<protein>
    <submittedName>
        <fullName evidence="16">Neuropeptide CCHamide-2 receptor</fullName>
    </submittedName>
</protein>
<keyword evidence="17" id="KW-1185">Reference proteome</keyword>
<evidence type="ECO:0000256" key="8">
    <source>
        <dbReference type="ARBA" id="ARBA00023157"/>
    </source>
</evidence>